<gene>
    <name evidence="1" type="ORF">SG35_031875</name>
</gene>
<sequence length="73" mass="8234">MSFDISILGLLWTLSRVDRIVIYGKTDEEKAGGGQASISAEKALDFSLFDFTVDAPTFYKKTYSLTFPQKIYQ</sequence>
<reference evidence="1 2" key="2">
    <citation type="journal article" date="2022" name="Mar. Drugs">
        <title>Bioassay-Guided Fractionation Leads to the Detection of Cholic Acid Generated by the Rare Thalassomonas sp.</title>
        <authorList>
            <person name="Pheiffer F."/>
            <person name="Schneider Y.K."/>
            <person name="Hansen E.H."/>
            <person name="Andersen J.H."/>
            <person name="Isaksson J."/>
            <person name="Busche T."/>
            <person name="R C."/>
            <person name="Kalinowski J."/>
            <person name="Zyl L.V."/>
            <person name="Trindade M."/>
        </authorList>
    </citation>
    <scope>NUCLEOTIDE SEQUENCE [LARGE SCALE GENOMIC DNA]</scope>
    <source>
        <strain evidence="1 2">A5K-106</strain>
    </source>
</reference>
<evidence type="ECO:0000313" key="1">
    <source>
        <dbReference type="EMBL" id="WDE02351.1"/>
    </source>
</evidence>
<name>A0AAE9YW35_9GAMM</name>
<accession>A0AAE9YW35</accession>
<proteinExistence type="predicted"/>
<dbReference type="EMBL" id="CP059736">
    <property type="protein sequence ID" value="WDE02351.1"/>
    <property type="molecule type" value="Genomic_DNA"/>
</dbReference>
<keyword evidence="2" id="KW-1185">Reference proteome</keyword>
<dbReference type="KEGG" id="tact:SG35_031875"/>
<dbReference type="Proteomes" id="UP000032568">
    <property type="component" value="Chromosome pTact"/>
</dbReference>
<evidence type="ECO:0000313" key="2">
    <source>
        <dbReference type="Proteomes" id="UP000032568"/>
    </source>
</evidence>
<reference evidence="1 2" key="1">
    <citation type="journal article" date="2015" name="Genome Announc.">
        <title>Draft Genome Sequences of Marine Isolates of Thalassomonas viridans and Thalassomonas actiniarum.</title>
        <authorList>
            <person name="Olonade I."/>
            <person name="van Zyl L.J."/>
            <person name="Trindade M."/>
        </authorList>
    </citation>
    <scope>NUCLEOTIDE SEQUENCE [LARGE SCALE GENOMIC DNA]</scope>
    <source>
        <strain evidence="1 2">A5K-106</strain>
    </source>
</reference>
<organism evidence="1 2">
    <name type="scientific">Thalassomonas actiniarum</name>
    <dbReference type="NCBI Taxonomy" id="485447"/>
    <lineage>
        <taxon>Bacteria</taxon>
        <taxon>Pseudomonadati</taxon>
        <taxon>Pseudomonadota</taxon>
        <taxon>Gammaproteobacteria</taxon>
        <taxon>Alteromonadales</taxon>
        <taxon>Colwelliaceae</taxon>
        <taxon>Thalassomonas</taxon>
    </lineage>
</organism>
<dbReference type="RefSeq" id="WP_044831185.1">
    <property type="nucleotide sequence ID" value="NZ_CP059736.1"/>
</dbReference>
<dbReference type="AlphaFoldDB" id="A0AAE9YW35"/>
<protein>
    <submittedName>
        <fullName evidence="1">Uncharacterized protein</fullName>
    </submittedName>
</protein>